<reference evidence="10 11" key="2">
    <citation type="submission" date="2014-05" db="EMBL/GenBank/DDBJ databases">
        <title>Genome sequence of the 3-chlorobenzoate degrading bacterium Pseudomonas knackmussii B13 shows multiple evidence for horizontal gene transfer.</title>
        <authorList>
            <person name="Miyazaki R."/>
            <person name="Bertelli C."/>
            <person name="Falquet L."/>
            <person name="Robinson-Rechavi M."/>
            <person name="Gharib W."/>
            <person name="Roy S."/>
            <person name="Van der Meer J.R."/>
        </authorList>
    </citation>
    <scope>NUCLEOTIDE SEQUENCE [LARGE SCALE GENOMIC DNA]</scope>
    <source>
        <strain evidence="10 11">B13</strain>
    </source>
</reference>
<dbReference type="Pfam" id="PF23914">
    <property type="entry name" value="TPR_CcmH_CycH"/>
    <property type="match status" value="1"/>
</dbReference>
<feature type="transmembrane region" description="Helical" evidence="7">
    <location>
        <begin position="92"/>
        <end position="112"/>
    </location>
</feature>
<dbReference type="OrthoDB" id="9776053at2"/>
<dbReference type="InterPro" id="IPR019734">
    <property type="entry name" value="TPR_rpt"/>
</dbReference>
<comment type="subcellular location">
    <subcellularLocation>
        <location evidence="1">Cell envelope</location>
    </subcellularLocation>
</comment>
<keyword evidence="7" id="KW-0472">Membrane</keyword>
<evidence type="ECO:0000313" key="10">
    <source>
        <dbReference type="EMBL" id="CDF83063.1"/>
    </source>
</evidence>
<dbReference type="PROSITE" id="PS50005">
    <property type="entry name" value="TPR"/>
    <property type="match status" value="1"/>
</dbReference>
<dbReference type="RefSeq" id="WP_043250740.1">
    <property type="nucleotide sequence ID" value="NZ_HG322950.1"/>
</dbReference>
<dbReference type="InterPro" id="IPR051263">
    <property type="entry name" value="C-type_cytochrome_biogenesis"/>
</dbReference>
<keyword evidence="3" id="KW-0201">Cytochrome c-type biogenesis</keyword>
<dbReference type="HOGENOM" id="CLU_036074_2_1_6"/>
<feature type="repeat" description="TPR" evidence="5">
    <location>
        <begin position="149"/>
        <end position="182"/>
    </location>
</feature>
<dbReference type="eggNOG" id="COG4235">
    <property type="taxonomic scope" value="Bacteria"/>
</dbReference>
<feature type="region of interest" description="Disordered" evidence="6">
    <location>
        <begin position="381"/>
        <end position="403"/>
    </location>
</feature>
<evidence type="ECO:0000313" key="11">
    <source>
        <dbReference type="Proteomes" id="UP000025241"/>
    </source>
</evidence>
<keyword evidence="2" id="KW-0677">Repeat</keyword>
<dbReference type="PANTHER" id="PTHR47870:SF4">
    <property type="entry name" value="CYTOCHROME C-TYPE BIOGENESIS PROTEIN CYCH"/>
    <property type="match status" value="1"/>
</dbReference>
<dbReference type="SUPFAM" id="SSF48452">
    <property type="entry name" value="TPR-like"/>
    <property type="match status" value="1"/>
</dbReference>
<sequence>MIDFWLAAGLLLLVAMAFLLIPLLRGRRAQTEEDRTALNVALYKERLAELAAEHAAGILDDAQLQAGRNEASRELLADTEGDGERRSRLGRVAPLIAVVLLPLLGLGLYLHWGASDKLALAREFAQPPHSMEEMTARLEKAVKAQPDSAEGWYFLGRTYMTQERFTDAAAAFERAATLSGRQAEVLGQWAQALYFANGKKMAGQPQTVADEALKQDPHEVTTLGLLGIAAFEDKRYADAAGYWQRLVEVLPGDDPSREAIQSGIERARQRLAERGESLPEAPAAPASNGLQLKVEVSLSDAVKGQVKPDDSVFVFARAVNGPPMPLAVKRLKVADLPRAVTLSDADAMMPQLKLSAFPNVELVARVSRAGNAISGEWIGRSQPLSTTAGAGDQAVTIDSPDSH</sequence>
<evidence type="ECO:0000256" key="4">
    <source>
        <dbReference type="ARBA" id="ARBA00022803"/>
    </source>
</evidence>
<dbReference type="KEGG" id="pkc:PKB_1705"/>
<dbReference type="Pfam" id="PF23892">
    <property type="entry name" value="Ig_CycH"/>
    <property type="match status" value="1"/>
</dbReference>
<dbReference type="PANTHER" id="PTHR47870">
    <property type="entry name" value="CYTOCHROME C-TYPE BIOGENESIS PROTEIN CCMH"/>
    <property type="match status" value="1"/>
</dbReference>
<dbReference type="NCBIfam" id="TIGR03142">
    <property type="entry name" value="cytochro_ccmI"/>
    <property type="match status" value="1"/>
</dbReference>
<dbReference type="GO" id="GO:0005886">
    <property type="term" value="C:plasma membrane"/>
    <property type="evidence" value="ECO:0007669"/>
    <property type="project" value="TreeGrafter"/>
</dbReference>
<dbReference type="EMBL" id="HG322950">
    <property type="protein sequence ID" value="CDF83063.1"/>
    <property type="molecule type" value="Genomic_DNA"/>
</dbReference>
<name>A0A024HF15_PSEKB</name>
<dbReference type="InterPro" id="IPR056413">
    <property type="entry name" value="TPR_CcmH_CycH"/>
</dbReference>
<dbReference type="Proteomes" id="UP000025241">
    <property type="component" value="Chromosome I"/>
</dbReference>
<protein>
    <submittedName>
        <fullName evidence="10">Cytochrome c-type biogenesis protein CycH</fullName>
    </submittedName>
</protein>
<dbReference type="GO" id="GO:0030313">
    <property type="term" value="C:cell envelope"/>
    <property type="evidence" value="ECO:0007669"/>
    <property type="project" value="UniProtKB-SubCell"/>
</dbReference>
<dbReference type="AlphaFoldDB" id="A0A024HF15"/>
<feature type="domain" description="Cytochrome c-type biogenesis protein H TPR" evidence="9">
    <location>
        <begin position="129"/>
        <end position="256"/>
    </location>
</feature>
<evidence type="ECO:0000256" key="6">
    <source>
        <dbReference type="SAM" id="MobiDB-lite"/>
    </source>
</evidence>
<dbReference type="STRING" id="1301098.PKB_1705"/>
<accession>A0A024HF15</accession>
<feature type="domain" description="Cytochrome c-type biogenesis protein H Ig-like" evidence="8">
    <location>
        <begin position="292"/>
        <end position="398"/>
    </location>
</feature>
<evidence type="ECO:0000256" key="5">
    <source>
        <dbReference type="PROSITE-ProRule" id="PRU00339"/>
    </source>
</evidence>
<gene>
    <name evidence="10" type="primary">cycH</name>
    <name evidence="10" type="ORF">PKB_1705</name>
</gene>
<keyword evidence="4 5" id="KW-0802">TPR repeat</keyword>
<evidence type="ECO:0000259" key="9">
    <source>
        <dbReference type="Pfam" id="PF23914"/>
    </source>
</evidence>
<dbReference type="PATRIC" id="fig|1301098.3.peg.1697"/>
<keyword evidence="11" id="KW-1185">Reference proteome</keyword>
<evidence type="ECO:0000256" key="7">
    <source>
        <dbReference type="SAM" id="Phobius"/>
    </source>
</evidence>
<keyword evidence="7" id="KW-1133">Transmembrane helix</keyword>
<dbReference type="InterPro" id="IPR056412">
    <property type="entry name" value="Ig_CycH"/>
</dbReference>
<organism evidence="10 11">
    <name type="scientific">Pseudomonas knackmussii (strain DSM 6978 / CCUG 54928 / LMG 23759 / B13)</name>
    <dbReference type="NCBI Taxonomy" id="1301098"/>
    <lineage>
        <taxon>Bacteria</taxon>
        <taxon>Pseudomonadati</taxon>
        <taxon>Pseudomonadota</taxon>
        <taxon>Gammaproteobacteria</taxon>
        <taxon>Pseudomonadales</taxon>
        <taxon>Pseudomonadaceae</taxon>
        <taxon>Pseudomonas</taxon>
    </lineage>
</organism>
<reference evidence="10 11" key="1">
    <citation type="submission" date="2013-03" db="EMBL/GenBank/DDBJ databases">
        <authorList>
            <person name="Linke B."/>
        </authorList>
    </citation>
    <scope>NUCLEOTIDE SEQUENCE [LARGE SCALE GENOMIC DNA]</scope>
    <source>
        <strain evidence="10 11">B13</strain>
    </source>
</reference>
<dbReference type="Gene3D" id="1.25.40.10">
    <property type="entry name" value="Tetratricopeptide repeat domain"/>
    <property type="match status" value="1"/>
</dbReference>
<feature type="transmembrane region" description="Helical" evidence="7">
    <location>
        <begin position="6"/>
        <end position="24"/>
    </location>
</feature>
<dbReference type="InterPro" id="IPR017560">
    <property type="entry name" value="Cyt_c_biogenesis_CcmI"/>
</dbReference>
<dbReference type="GO" id="GO:0017004">
    <property type="term" value="P:cytochrome complex assembly"/>
    <property type="evidence" value="ECO:0007669"/>
    <property type="project" value="UniProtKB-KW"/>
</dbReference>
<evidence type="ECO:0000256" key="3">
    <source>
        <dbReference type="ARBA" id="ARBA00022748"/>
    </source>
</evidence>
<dbReference type="SMART" id="SM00028">
    <property type="entry name" value="TPR"/>
    <property type="match status" value="2"/>
</dbReference>
<keyword evidence="7" id="KW-0812">Transmembrane</keyword>
<evidence type="ECO:0000256" key="2">
    <source>
        <dbReference type="ARBA" id="ARBA00022737"/>
    </source>
</evidence>
<dbReference type="InterPro" id="IPR011990">
    <property type="entry name" value="TPR-like_helical_dom_sf"/>
</dbReference>
<evidence type="ECO:0000259" key="8">
    <source>
        <dbReference type="Pfam" id="PF23892"/>
    </source>
</evidence>
<proteinExistence type="predicted"/>
<evidence type="ECO:0000256" key="1">
    <source>
        <dbReference type="ARBA" id="ARBA00004196"/>
    </source>
</evidence>